<name>A0AAF0QLE7_SOLVR</name>
<evidence type="ECO:0000313" key="2">
    <source>
        <dbReference type="EMBL" id="WMV25441.1"/>
    </source>
</evidence>
<evidence type="ECO:0000313" key="3">
    <source>
        <dbReference type="Proteomes" id="UP001234989"/>
    </source>
</evidence>
<dbReference type="Proteomes" id="UP001234989">
    <property type="component" value="Chromosome 4"/>
</dbReference>
<dbReference type="GO" id="GO:0016491">
    <property type="term" value="F:oxidoreductase activity"/>
    <property type="evidence" value="ECO:0007669"/>
    <property type="project" value="InterPro"/>
</dbReference>
<dbReference type="GO" id="GO:0016020">
    <property type="term" value="C:membrane"/>
    <property type="evidence" value="ECO:0007669"/>
    <property type="project" value="InterPro"/>
</dbReference>
<dbReference type="GO" id="GO:0005739">
    <property type="term" value="C:mitochondrion"/>
    <property type="evidence" value="ECO:0007669"/>
    <property type="project" value="GOC"/>
</dbReference>
<organism evidence="2 3">
    <name type="scientific">Solanum verrucosum</name>
    <dbReference type="NCBI Taxonomy" id="315347"/>
    <lineage>
        <taxon>Eukaryota</taxon>
        <taxon>Viridiplantae</taxon>
        <taxon>Streptophyta</taxon>
        <taxon>Embryophyta</taxon>
        <taxon>Tracheophyta</taxon>
        <taxon>Spermatophyta</taxon>
        <taxon>Magnoliopsida</taxon>
        <taxon>eudicotyledons</taxon>
        <taxon>Gunneridae</taxon>
        <taxon>Pentapetalae</taxon>
        <taxon>asterids</taxon>
        <taxon>lamiids</taxon>
        <taxon>Solanales</taxon>
        <taxon>Solanaceae</taxon>
        <taxon>Solanoideae</taxon>
        <taxon>Solaneae</taxon>
        <taxon>Solanum</taxon>
    </lineage>
</organism>
<proteinExistence type="predicted"/>
<dbReference type="Gene3D" id="1.20.810.10">
    <property type="entry name" value="Cytochrome Bc1 Complex, Chain C"/>
    <property type="match status" value="1"/>
</dbReference>
<dbReference type="InterPro" id="IPR016174">
    <property type="entry name" value="Di-haem_cyt_TM"/>
</dbReference>
<feature type="domain" description="Cytochrome b/b6 N-terminal region profile" evidence="1">
    <location>
        <begin position="1"/>
        <end position="36"/>
    </location>
</feature>
<dbReference type="GO" id="GO:0008121">
    <property type="term" value="F:quinol-cytochrome-c reductase activity"/>
    <property type="evidence" value="ECO:0007669"/>
    <property type="project" value="TreeGrafter"/>
</dbReference>
<dbReference type="EMBL" id="CP133615">
    <property type="protein sequence ID" value="WMV25441.1"/>
    <property type="molecule type" value="Genomic_DNA"/>
</dbReference>
<dbReference type="PANTHER" id="PTHR19271:SF16">
    <property type="entry name" value="CYTOCHROME B"/>
    <property type="match status" value="1"/>
</dbReference>
<protein>
    <recommendedName>
        <fullName evidence="1">Cytochrome b/b6 N-terminal region profile domain-containing protein</fullName>
    </recommendedName>
</protein>
<dbReference type="InterPro" id="IPR005797">
    <property type="entry name" value="Cyt_b/b6_N"/>
</dbReference>
<sequence length="77" mass="8934">MHYTPHVDLAFNSVEHIMRDVEGGWLLRYMHANGANQVTPERKTFGPETRVLSTHLTKSQLRGSRPSFNHSGWFVWL</sequence>
<dbReference type="PANTHER" id="PTHR19271">
    <property type="entry name" value="CYTOCHROME B"/>
    <property type="match status" value="1"/>
</dbReference>
<dbReference type="SUPFAM" id="SSF81342">
    <property type="entry name" value="Transmembrane di-heme cytochromes"/>
    <property type="match status" value="1"/>
</dbReference>
<keyword evidence="3" id="KW-1185">Reference proteome</keyword>
<evidence type="ECO:0000259" key="1">
    <source>
        <dbReference type="Pfam" id="PF00033"/>
    </source>
</evidence>
<accession>A0AAF0QLE7</accession>
<dbReference type="GO" id="GO:0006122">
    <property type="term" value="P:mitochondrial electron transport, ubiquinol to cytochrome c"/>
    <property type="evidence" value="ECO:0007669"/>
    <property type="project" value="TreeGrafter"/>
</dbReference>
<reference evidence="2" key="1">
    <citation type="submission" date="2023-08" db="EMBL/GenBank/DDBJ databases">
        <title>A de novo genome assembly of Solanum verrucosum Schlechtendal, a Mexican diploid species geographically isolated from the other diploid A-genome species in potato relatives.</title>
        <authorList>
            <person name="Hosaka K."/>
        </authorList>
    </citation>
    <scope>NUCLEOTIDE SEQUENCE</scope>
    <source>
        <tissue evidence="2">Young leaves</tissue>
    </source>
</reference>
<dbReference type="AlphaFoldDB" id="A0AAF0QLE7"/>
<dbReference type="Pfam" id="PF00033">
    <property type="entry name" value="Cytochrome_B"/>
    <property type="match status" value="1"/>
</dbReference>
<dbReference type="InterPro" id="IPR027387">
    <property type="entry name" value="Cytb/b6-like_sf"/>
</dbReference>
<gene>
    <name evidence="2" type="ORF">MTR67_018826</name>
</gene>